<sequence length="133" mass="14479">MATDRELLLATSLANSGAGTSQLLEDRLSVAPRRDERVEVVPGDLLPTLVVQLDAHTRCPLPLNLVRYEFLMRVAGGALPSSFSRECHEDILAFKSMILAALNRIRPPEAVGDLSFRLLSLNASGEPADEVIE</sequence>
<protein>
    <submittedName>
        <fullName evidence="1">Uncharacterized protein</fullName>
    </submittedName>
</protein>
<proteinExistence type="predicted"/>
<reference evidence="1 2" key="1">
    <citation type="submission" date="2018-09" db="EMBL/GenBank/DDBJ databases">
        <authorList>
            <person name="Livingstone P.G."/>
            <person name="Whitworth D.E."/>
        </authorList>
    </citation>
    <scope>NUCLEOTIDE SEQUENCE [LARGE SCALE GENOMIC DNA]</scope>
    <source>
        <strain evidence="1 2">CA031B</strain>
    </source>
</reference>
<gene>
    <name evidence="1" type="ORF">D7Y13_44365</name>
</gene>
<evidence type="ECO:0000313" key="2">
    <source>
        <dbReference type="Proteomes" id="UP000278907"/>
    </source>
</evidence>
<accession>A0ABX9Q1R0</accession>
<comment type="caution">
    <text evidence="1">The sequence shown here is derived from an EMBL/GenBank/DDBJ whole genome shotgun (WGS) entry which is preliminary data.</text>
</comment>
<keyword evidence="2" id="KW-1185">Reference proteome</keyword>
<feature type="non-terminal residue" evidence="1">
    <location>
        <position position="133"/>
    </location>
</feature>
<evidence type="ECO:0000313" key="1">
    <source>
        <dbReference type="EMBL" id="RKH76461.1"/>
    </source>
</evidence>
<organism evidence="1 2">
    <name type="scientific">Corallococcus praedator</name>
    <dbReference type="NCBI Taxonomy" id="2316724"/>
    <lineage>
        <taxon>Bacteria</taxon>
        <taxon>Pseudomonadati</taxon>
        <taxon>Myxococcota</taxon>
        <taxon>Myxococcia</taxon>
        <taxon>Myxococcales</taxon>
        <taxon>Cystobacterineae</taxon>
        <taxon>Myxococcaceae</taxon>
        <taxon>Corallococcus</taxon>
    </lineage>
</organism>
<dbReference type="EMBL" id="RAWI01001334">
    <property type="protein sequence ID" value="RKH76461.1"/>
    <property type="molecule type" value="Genomic_DNA"/>
</dbReference>
<name>A0ABX9Q1R0_9BACT</name>
<dbReference type="Proteomes" id="UP000278907">
    <property type="component" value="Unassembled WGS sequence"/>
</dbReference>